<sequence>MPQNNTINTGVSGLGFVLGALGGYFLYRDTRFQKQESHRRLKKERKRQERYNTGSHIYHSIEADKLQLKQEAVQSARYQNNLLQKEG</sequence>
<feature type="transmembrane region" description="Helical" evidence="2">
    <location>
        <begin position="6"/>
        <end position="27"/>
    </location>
</feature>
<dbReference type="AlphaFoldDB" id="A0A1N7ISR4"/>
<gene>
    <name evidence="3" type="ORF">SAMN05421687_102134</name>
</gene>
<feature type="region of interest" description="Disordered" evidence="1">
    <location>
        <begin position="35"/>
        <end position="55"/>
    </location>
</feature>
<proteinExistence type="predicted"/>
<keyword evidence="4" id="KW-1185">Reference proteome</keyword>
<evidence type="ECO:0000256" key="1">
    <source>
        <dbReference type="SAM" id="MobiDB-lite"/>
    </source>
</evidence>
<keyword evidence="2" id="KW-1133">Transmembrane helix</keyword>
<accession>A0A1N7ISR4</accession>
<dbReference type="RefSeq" id="WP_076557047.1">
    <property type="nucleotide sequence ID" value="NZ_FTOC01000002.1"/>
</dbReference>
<evidence type="ECO:0000313" key="3">
    <source>
        <dbReference type="EMBL" id="SIS40138.1"/>
    </source>
</evidence>
<evidence type="ECO:0000313" key="4">
    <source>
        <dbReference type="Proteomes" id="UP000187608"/>
    </source>
</evidence>
<protein>
    <submittedName>
        <fullName evidence="3">Uncharacterized protein</fullName>
    </submittedName>
</protein>
<reference evidence="4" key="1">
    <citation type="submission" date="2017-01" db="EMBL/GenBank/DDBJ databases">
        <authorList>
            <person name="Varghese N."/>
            <person name="Submissions S."/>
        </authorList>
    </citation>
    <scope>NUCLEOTIDE SEQUENCE [LARGE SCALE GENOMIC DNA]</scope>
    <source>
        <strain evidence="4">DSM 23127</strain>
    </source>
</reference>
<keyword evidence="2" id="KW-0472">Membrane</keyword>
<organism evidence="3 4">
    <name type="scientific">Salimicrobium flavidum</name>
    <dbReference type="NCBI Taxonomy" id="570947"/>
    <lineage>
        <taxon>Bacteria</taxon>
        <taxon>Bacillati</taxon>
        <taxon>Bacillota</taxon>
        <taxon>Bacilli</taxon>
        <taxon>Bacillales</taxon>
        <taxon>Bacillaceae</taxon>
        <taxon>Salimicrobium</taxon>
    </lineage>
</organism>
<dbReference type="OrthoDB" id="2972119at2"/>
<evidence type="ECO:0000256" key="2">
    <source>
        <dbReference type="SAM" id="Phobius"/>
    </source>
</evidence>
<dbReference type="EMBL" id="FTOC01000002">
    <property type="protein sequence ID" value="SIS40138.1"/>
    <property type="molecule type" value="Genomic_DNA"/>
</dbReference>
<dbReference type="STRING" id="570947.SAMN05421687_102134"/>
<dbReference type="Proteomes" id="UP000187608">
    <property type="component" value="Unassembled WGS sequence"/>
</dbReference>
<name>A0A1N7ISR4_9BACI</name>
<keyword evidence="2" id="KW-0812">Transmembrane</keyword>